<evidence type="ECO:0000313" key="5">
    <source>
        <dbReference type="Proteomes" id="UP001516400"/>
    </source>
</evidence>
<reference evidence="4 5" key="1">
    <citation type="journal article" date="2021" name="BMC Biol.">
        <title>Horizontally acquired antibacterial genes associated with adaptive radiation of ladybird beetles.</title>
        <authorList>
            <person name="Li H.S."/>
            <person name="Tang X.F."/>
            <person name="Huang Y.H."/>
            <person name="Xu Z.Y."/>
            <person name="Chen M.L."/>
            <person name="Du X.Y."/>
            <person name="Qiu B.Y."/>
            <person name="Chen P.T."/>
            <person name="Zhang W."/>
            <person name="Slipinski A."/>
            <person name="Escalona H.E."/>
            <person name="Waterhouse R.M."/>
            <person name="Zwick A."/>
            <person name="Pang H."/>
        </authorList>
    </citation>
    <scope>NUCLEOTIDE SEQUENCE [LARGE SCALE GENOMIC DNA]</scope>
    <source>
        <strain evidence="4">SYSU2018</strain>
    </source>
</reference>
<dbReference type="Pfam" id="PF21373">
    <property type="entry name" value="ZNHIT3_C"/>
    <property type="match status" value="1"/>
</dbReference>
<dbReference type="GO" id="GO:0008270">
    <property type="term" value="F:zinc ion binding"/>
    <property type="evidence" value="ECO:0007669"/>
    <property type="project" value="UniProtKB-UniRule"/>
</dbReference>
<evidence type="ECO:0000256" key="1">
    <source>
        <dbReference type="PROSITE-ProRule" id="PRU00453"/>
    </source>
</evidence>
<name>A0ABD2N7X9_9CUCU</name>
<dbReference type="AlphaFoldDB" id="A0ABD2N7X9"/>
<dbReference type="InterPro" id="IPR007529">
    <property type="entry name" value="Znf_HIT"/>
</dbReference>
<keyword evidence="5" id="KW-1185">Reference proteome</keyword>
<dbReference type="EMBL" id="JABFTP020000062">
    <property type="protein sequence ID" value="KAL3274572.1"/>
    <property type="molecule type" value="Genomic_DNA"/>
</dbReference>
<dbReference type="InterPro" id="IPR048371">
    <property type="entry name" value="ZNHIT3_C"/>
</dbReference>
<keyword evidence="1" id="KW-0862">Zinc</keyword>
<proteinExistence type="predicted"/>
<feature type="compositionally biased region" description="Basic and acidic residues" evidence="2">
    <location>
        <begin position="47"/>
        <end position="57"/>
    </location>
</feature>
<organism evidence="4 5">
    <name type="scientific">Cryptolaemus montrouzieri</name>
    <dbReference type="NCBI Taxonomy" id="559131"/>
    <lineage>
        <taxon>Eukaryota</taxon>
        <taxon>Metazoa</taxon>
        <taxon>Ecdysozoa</taxon>
        <taxon>Arthropoda</taxon>
        <taxon>Hexapoda</taxon>
        <taxon>Insecta</taxon>
        <taxon>Pterygota</taxon>
        <taxon>Neoptera</taxon>
        <taxon>Endopterygota</taxon>
        <taxon>Coleoptera</taxon>
        <taxon>Polyphaga</taxon>
        <taxon>Cucujiformia</taxon>
        <taxon>Coccinelloidea</taxon>
        <taxon>Coccinellidae</taxon>
        <taxon>Scymninae</taxon>
        <taxon>Scymnini</taxon>
        <taxon>Cryptolaemus</taxon>
    </lineage>
</organism>
<evidence type="ECO:0000259" key="3">
    <source>
        <dbReference type="PROSITE" id="PS51083"/>
    </source>
</evidence>
<protein>
    <recommendedName>
        <fullName evidence="3">HIT-type domain-containing protein</fullName>
    </recommendedName>
</protein>
<dbReference type="CDD" id="cd23024">
    <property type="entry name" value="zf-HIT_ZNHIT2-3"/>
    <property type="match status" value="1"/>
</dbReference>
<dbReference type="SUPFAM" id="SSF144232">
    <property type="entry name" value="HIT/MYND zinc finger-like"/>
    <property type="match status" value="1"/>
</dbReference>
<evidence type="ECO:0000256" key="2">
    <source>
        <dbReference type="SAM" id="MobiDB-lite"/>
    </source>
</evidence>
<feature type="domain" description="HIT-type" evidence="3">
    <location>
        <begin position="4"/>
        <end position="37"/>
    </location>
</feature>
<keyword evidence="1" id="KW-0863">Zinc-finger</keyword>
<keyword evidence="1" id="KW-0479">Metal-binding</keyword>
<sequence>MLKCEVCNNPLEKNYKCPTCLIKYCSNQCYKKHKEQCTSNLNNQSDDPTKVESRPSENKSSITSRQLVPLEKLESLRHDKSLQELLENPHLRNLLKTINESDIPEDIMQKAMQEPLFTEFADVCLKKLDPPSDNET</sequence>
<evidence type="ECO:0000313" key="4">
    <source>
        <dbReference type="EMBL" id="KAL3274572.1"/>
    </source>
</evidence>
<dbReference type="Gene3D" id="3.30.60.190">
    <property type="match status" value="1"/>
</dbReference>
<feature type="region of interest" description="Disordered" evidence="2">
    <location>
        <begin position="38"/>
        <end position="66"/>
    </location>
</feature>
<accession>A0ABD2N7X9</accession>
<gene>
    <name evidence="4" type="ORF">HHI36_015954</name>
</gene>
<dbReference type="Pfam" id="PF04438">
    <property type="entry name" value="zf-HIT"/>
    <property type="match status" value="1"/>
</dbReference>
<comment type="caution">
    <text evidence="4">The sequence shown here is derived from an EMBL/GenBank/DDBJ whole genome shotgun (WGS) entry which is preliminary data.</text>
</comment>
<dbReference type="PROSITE" id="PS51083">
    <property type="entry name" value="ZF_HIT"/>
    <property type="match status" value="1"/>
</dbReference>
<dbReference type="Proteomes" id="UP001516400">
    <property type="component" value="Unassembled WGS sequence"/>
</dbReference>